<accession>A0A9N9P5B6</accession>
<organism evidence="1 2">
    <name type="scientific">Dentiscutata erythropus</name>
    <dbReference type="NCBI Taxonomy" id="1348616"/>
    <lineage>
        <taxon>Eukaryota</taxon>
        <taxon>Fungi</taxon>
        <taxon>Fungi incertae sedis</taxon>
        <taxon>Mucoromycota</taxon>
        <taxon>Glomeromycotina</taxon>
        <taxon>Glomeromycetes</taxon>
        <taxon>Diversisporales</taxon>
        <taxon>Gigasporaceae</taxon>
        <taxon>Dentiscutata</taxon>
    </lineage>
</organism>
<dbReference type="AlphaFoldDB" id="A0A9N9P5B6"/>
<sequence>QNFQLNLKFMIPLSMTSIKECSEIKSNRKLINIIADNLTCPITKQITGDFLILTCGHSISCYAINKWRETITIENRPFECPFCRIDIDLNSTYNLPKNKILEGLYEKLEQQGYFNKLSEERQILPNKTYMVEDNLFLKFNKYKIFQGSILSKFSAPIFQKVQPKVMLPAFNKAAKAELQKDHEAVIMWLKTIQLNINSNHILSVTINSSFTNTSKKLFNSM</sequence>
<protein>
    <submittedName>
        <fullName evidence="1">25389_t:CDS:1</fullName>
    </submittedName>
</protein>
<evidence type="ECO:0000313" key="2">
    <source>
        <dbReference type="Proteomes" id="UP000789405"/>
    </source>
</evidence>
<reference evidence="1" key="1">
    <citation type="submission" date="2021-06" db="EMBL/GenBank/DDBJ databases">
        <authorList>
            <person name="Kallberg Y."/>
            <person name="Tangrot J."/>
            <person name="Rosling A."/>
        </authorList>
    </citation>
    <scope>NUCLEOTIDE SEQUENCE</scope>
    <source>
        <strain evidence="1">MA453B</strain>
    </source>
</reference>
<dbReference type="SUPFAM" id="SSF57850">
    <property type="entry name" value="RING/U-box"/>
    <property type="match status" value="1"/>
</dbReference>
<name>A0A9N9P5B6_9GLOM</name>
<dbReference type="EMBL" id="CAJVPY010027547">
    <property type="protein sequence ID" value="CAG8791341.1"/>
    <property type="molecule type" value="Genomic_DNA"/>
</dbReference>
<proteinExistence type="predicted"/>
<gene>
    <name evidence="1" type="ORF">DERYTH_LOCUS21496</name>
</gene>
<dbReference type="OrthoDB" id="6105938at2759"/>
<dbReference type="Gene3D" id="3.30.40.10">
    <property type="entry name" value="Zinc/RING finger domain, C3HC4 (zinc finger)"/>
    <property type="match status" value="1"/>
</dbReference>
<evidence type="ECO:0000313" key="1">
    <source>
        <dbReference type="EMBL" id="CAG8791341.1"/>
    </source>
</evidence>
<dbReference type="InterPro" id="IPR013083">
    <property type="entry name" value="Znf_RING/FYVE/PHD"/>
</dbReference>
<dbReference type="Proteomes" id="UP000789405">
    <property type="component" value="Unassembled WGS sequence"/>
</dbReference>
<keyword evidence="2" id="KW-1185">Reference proteome</keyword>
<feature type="non-terminal residue" evidence="1">
    <location>
        <position position="1"/>
    </location>
</feature>
<comment type="caution">
    <text evidence="1">The sequence shown here is derived from an EMBL/GenBank/DDBJ whole genome shotgun (WGS) entry which is preliminary data.</text>
</comment>